<evidence type="ECO:0000313" key="2">
    <source>
        <dbReference type="Proteomes" id="UP001500074"/>
    </source>
</evidence>
<name>A0ABP9R7C6_9GAMM</name>
<sequence length="99" mass="10509">MAGALAYTSGLWLTSQLHYNLLLSAGYSTLIDNFPATGHGMLAILPVITAPWPAGRRLSYQHILVHAVCVAESSDRVALASVDAARRQPSAAAPTHNRS</sequence>
<evidence type="ECO:0000313" key="1">
    <source>
        <dbReference type="EMBL" id="GAA5172695.1"/>
    </source>
</evidence>
<dbReference type="EMBL" id="BAABKI010000011">
    <property type="protein sequence ID" value="GAA5172695.1"/>
    <property type="molecule type" value="Genomic_DNA"/>
</dbReference>
<keyword evidence="2" id="KW-1185">Reference proteome</keyword>
<accession>A0ABP9R7C6</accession>
<reference evidence="2" key="1">
    <citation type="journal article" date="2019" name="Int. J. Syst. Evol. Microbiol.">
        <title>The Global Catalogue of Microorganisms (GCM) 10K type strain sequencing project: providing services to taxonomists for standard genome sequencing and annotation.</title>
        <authorList>
            <consortium name="The Broad Institute Genomics Platform"/>
            <consortium name="The Broad Institute Genome Sequencing Center for Infectious Disease"/>
            <person name="Wu L."/>
            <person name="Ma J."/>
        </authorList>
    </citation>
    <scope>NUCLEOTIDE SEQUENCE [LARGE SCALE GENOMIC DNA]</scope>
    <source>
        <strain evidence="2">JCM 18472</strain>
    </source>
</reference>
<organism evidence="1 2">
    <name type="scientific">Modicisalibacter zincidurans</name>
    <dbReference type="NCBI Taxonomy" id="1178777"/>
    <lineage>
        <taxon>Bacteria</taxon>
        <taxon>Pseudomonadati</taxon>
        <taxon>Pseudomonadota</taxon>
        <taxon>Gammaproteobacteria</taxon>
        <taxon>Oceanospirillales</taxon>
        <taxon>Halomonadaceae</taxon>
        <taxon>Modicisalibacter</taxon>
    </lineage>
</organism>
<dbReference type="Proteomes" id="UP001500074">
    <property type="component" value="Unassembled WGS sequence"/>
</dbReference>
<comment type="caution">
    <text evidence="1">The sequence shown here is derived from an EMBL/GenBank/DDBJ whole genome shotgun (WGS) entry which is preliminary data.</text>
</comment>
<protein>
    <submittedName>
        <fullName evidence="1">Uncharacterized protein</fullName>
    </submittedName>
</protein>
<dbReference type="RefSeq" id="WP_031384304.1">
    <property type="nucleotide sequence ID" value="NZ_BAABKI010000011.1"/>
</dbReference>
<gene>
    <name evidence="1" type="ORF">GCM10023342_09760</name>
</gene>
<proteinExistence type="predicted"/>